<protein>
    <submittedName>
        <fullName evidence="1">Uncharacterized protein</fullName>
    </submittedName>
</protein>
<gene>
    <name evidence="1" type="ORF">AWC35_01375</name>
</gene>
<name>A0A250AW12_9GAMM</name>
<evidence type="ECO:0000313" key="2">
    <source>
        <dbReference type="Proteomes" id="UP000217182"/>
    </source>
</evidence>
<dbReference type="RefSeq" id="WP_095844707.1">
    <property type="nucleotide sequence ID" value="NZ_CP014136.1"/>
</dbReference>
<dbReference type="EMBL" id="CP014136">
    <property type="protein sequence ID" value="ATA18109.1"/>
    <property type="molecule type" value="Genomic_DNA"/>
</dbReference>
<proteinExistence type="predicted"/>
<dbReference type="AlphaFoldDB" id="A0A250AW12"/>
<sequence>MCGLCGLLSEGPQWSDPLRQQHLPPRQQRLQQLALLNRTLAPWRLTLRDLHGSTWLLAGPTGQQAIVTGLEQLWGEVERLIRRPADPLEPGYLAALSDGGADGGNV</sequence>
<evidence type="ECO:0000313" key="1">
    <source>
        <dbReference type="EMBL" id="ATA18109.1"/>
    </source>
</evidence>
<dbReference type="OrthoDB" id="2086168at2"/>
<organism evidence="1 2">
    <name type="scientific">Gibbsiella quercinecans</name>
    <dbReference type="NCBI Taxonomy" id="929813"/>
    <lineage>
        <taxon>Bacteria</taxon>
        <taxon>Pseudomonadati</taxon>
        <taxon>Pseudomonadota</taxon>
        <taxon>Gammaproteobacteria</taxon>
        <taxon>Enterobacterales</taxon>
        <taxon>Yersiniaceae</taxon>
        <taxon>Gibbsiella</taxon>
    </lineage>
</organism>
<dbReference type="Proteomes" id="UP000217182">
    <property type="component" value="Chromosome"/>
</dbReference>
<accession>A0A250AW12</accession>
<dbReference type="KEGG" id="gqu:AWC35_01375"/>
<reference evidence="1 2" key="1">
    <citation type="submission" date="2016-01" db="EMBL/GenBank/DDBJ databases">
        <authorList>
            <person name="Oliw E.H."/>
        </authorList>
    </citation>
    <scope>NUCLEOTIDE SEQUENCE [LARGE SCALE GENOMIC DNA]</scope>
    <source>
        <strain evidence="1 2">FRB97</strain>
    </source>
</reference>
<keyword evidence="2" id="KW-1185">Reference proteome</keyword>